<dbReference type="KEGG" id="moy:CVS54_01438"/>
<organism evidence="2 3">
    <name type="scientific">Microbacterium oxydans</name>
    <dbReference type="NCBI Taxonomy" id="82380"/>
    <lineage>
        <taxon>Bacteria</taxon>
        <taxon>Bacillati</taxon>
        <taxon>Actinomycetota</taxon>
        <taxon>Actinomycetes</taxon>
        <taxon>Micrococcales</taxon>
        <taxon>Microbacteriaceae</taxon>
        <taxon>Microbacterium</taxon>
    </lineage>
</organism>
<reference evidence="2 3" key="1">
    <citation type="submission" date="2018-08" db="EMBL/GenBank/DDBJ databases">
        <title>Microbacterium oxydans strain HG3.</title>
        <authorList>
            <person name="ORTET P."/>
        </authorList>
    </citation>
    <scope>NUCLEOTIDE SEQUENCE [LARGE SCALE GENOMIC DNA]</scope>
    <source>
        <strain evidence="2 3">HG3</strain>
    </source>
</reference>
<sequence>MVACSTTTTIVSSRHTLYSDVSVLSGDSEAIVDVVVKSQEVVQEEIPYTLSTVTVIAPLRPKGLASNKEAAAEVTPEEQIVIRQMGSVDEEEVPAPLLEVGHRYLLFITSTKLEGDAASQFYVTGVSAGIYRTESSAGARGGDVTYTRVDRDSGDDLPPTLTAADLAG</sequence>
<proteinExistence type="predicted"/>
<dbReference type="Proteomes" id="UP000274841">
    <property type="component" value="Chromosome"/>
</dbReference>
<evidence type="ECO:0000313" key="2">
    <source>
        <dbReference type="EMBL" id="AZS40115.1"/>
    </source>
</evidence>
<dbReference type="EMBL" id="CP031422">
    <property type="protein sequence ID" value="AZS40115.1"/>
    <property type="molecule type" value="Genomic_DNA"/>
</dbReference>
<dbReference type="AlphaFoldDB" id="A0A3S9WJ49"/>
<protein>
    <submittedName>
        <fullName evidence="2">Uncharacterized protein</fullName>
    </submittedName>
</protein>
<evidence type="ECO:0000313" key="3">
    <source>
        <dbReference type="Proteomes" id="UP000274841"/>
    </source>
</evidence>
<gene>
    <name evidence="2" type="ORF">CVS54_01438</name>
</gene>
<feature type="region of interest" description="Disordered" evidence="1">
    <location>
        <begin position="137"/>
        <end position="168"/>
    </location>
</feature>
<evidence type="ECO:0000256" key="1">
    <source>
        <dbReference type="SAM" id="MobiDB-lite"/>
    </source>
</evidence>
<name>A0A3S9WJ49_9MICO</name>
<accession>A0A3S9WJ49</accession>